<sequence>MQASRPYKYLLHIRLKAIAFIDHNLAGYSFSYSPLPGVGEGLGVRGLA</sequence>
<dbReference type="Proteomes" id="UP000003835">
    <property type="component" value="Unassembled WGS sequence"/>
</dbReference>
<reference evidence="1 2" key="1">
    <citation type="submission" date="2008-07" db="EMBL/GenBank/DDBJ databases">
        <authorList>
            <person name="Tandeau de Marsac N."/>
            <person name="Ferriera S."/>
            <person name="Johnson J."/>
            <person name="Kravitz S."/>
            <person name="Beeson K."/>
            <person name="Sutton G."/>
            <person name="Rogers Y.-H."/>
            <person name="Friedman R."/>
            <person name="Frazier M."/>
            <person name="Venter J.C."/>
        </authorList>
    </citation>
    <scope>NUCLEOTIDE SEQUENCE [LARGE SCALE GENOMIC DNA]</scope>
    <source>
        <strain evidence="1 2">PCC 7420</strain>
    </source>
</reference>
<dbReference type="AlphaFoldDB" id="B4VYZ0"/>
<name>B4VYZ0_9CYAN</name>
<proteinExistence type="predicted"/>
<dbReference type="EMBL" id="DS989861">
    <property type="protein sequence ID" value="EDX72774.1"/>
    <property type="molecule type" value="Genomic_DNA"/>
</dbReference>
<protein>
    <submittedName>
        <fullName evidence="1">Uncharacterized protein</fullName>
    </submittedName>
</protein>
<evidence type="ECO:0000313" key="1">
    <source>
        <dbReference type="EMBL" id="EDX72774.1"/>
    </source>
</evidence>
<dbReference type="HOGENOM" id="CLU_3151605_0_0_3"/>
<keyword evidence="2" id="KW-1185">Reference proteome</keyword>
<organism evidence="1 2">
    <name type="scientific">Coleofasciculus chthonoplastes PCC 7420</name>
    <dbReference type="NCBI Taxonomy" id="118168"/>
    <lineage>
        <taxon>Bacteria</taxon>
        <taxon>Bacillati</taxon>
        <taxon>Cyanobacteriota</taxon>
        <taxon>Cyanophyceae</taxon>
        <taxon>Coleofasciculales</taxon>
        <taxon>Coleofasciculaceae</taxon>
        <taxon>Coleofasciculus</taxon>
    </lineage>
</organism>
<evidence type="ECO:0000313" key="2">
    <source>
        <dbReference type="Proteomes" id="UP000003835"/>
    </source>
</evidence>
<accession>B4VYZ0</accession>
<gene>
    <name evidence="1" type="ORF">MC7420_3220</name>
</gene>